<dbReference type="Pfam" id="PF07811">
    <property type="entry name" value="TadE"/>
    <property type="match status" value="1"/>
</dbReference>
<dbReference type="InterPro" id="IPR012495">
    <property type="entry name" value="TadE-like_dom"/>
</dbReference>
<name>A0A5C6XEX2_9DELT</name>
<feature type="transmembrane region" description="Helical" evidence="1">
    <location>
        <begin position="20"/>
        <end position="38"/>
    </location>
</feature>
<sequence>MIRRINALLRDERGTSMTEFVMTIPIFITLFIGIMNLGRPARAQSYVTRDAATEMWRQVYQAEDDDLRMSARYEWAGLGSHDSWLRTLEAGYLGATGHWGHSRLYAQPMMFGLTGRTIPNRGDYGRMARKITSNPTEIVGNAHVATMMVNDTLHFDALATSMGGRPDSLGDIIGAVAGTALSISGAAAGFGAGIRYGQVDAGHTATVTFTTGHTRTLTRKYNALVSPTPDGPLSPEQRAFLVGRTSAEIREPYRNLLDFWRSTLPNERYSVPNF</sequence>
<evidence type="ECO:0000256" key="1">
    <source>
        <dbReference type="SAM" id="Phobius"/>
    </source>
</evidence>
<keyword evidence="4" id="KW-1185">Reference proteome</keyword>
<reference evidence="3 4" key="1">
    <citation type="submission" date="2019-08" db="EMBL/GenBank/DDBJ databases">
        <title>Bradymonadales sp. TMQ4.</title>
        <authorList>
            <person name="Liang Q."/>
        </authorList>
    </citation>
    <scope>NUCLEOTIDE SEQUENCE [LARGE SCALE GENOMIC DNA]</scope>
    <source>
        <strain evidence="3 4">TMQ4</strain>
    </source>
</reference>
<keyword evidence="1" id="KW-0812">Transmembrane</keyword>
<proteinExistence type="predicted"/>
<dbReference type="AlphaFoldDB" id="A0A5C6XEX2"/>
<dbReference type="RefSeq" id="WP_146982411.1">
    <property type="nucleotide sequence ID" value="NZ_VOSM01000008.1"/>
</dbReference>
<gene>
    <name evidence="3" type="ORF">FRC98_15820</name>
</gene>
<organism evidence="3 4">
    <name type="scientific">Lujinxingia vulgaris</name>
    <dbReference type="NCBI Taxonomy" id="2600176"/>
    <lineage>
        <taxon>Bacteria</taxon>
        <taxon>Deltaproteobacteria</taxon>
        <taxon>Bradymonadales</taxon>
        <taxon>Lujinxingiaceae</taxon>
        <taxon>Lujinxingia</taxon>
    </lineage>
</organism>
<dbReference type="EMBL" id="VOSM01000008">
    <property type="protein sequence ID" value="TXD35672.1"/>
    <property type="molecule type" value="Genomic_DNA"/>
</dbReference>
<keyword evidence="1" id="KW-1133">Transmembrane helix</keyword>
<evidence type="ECO:0000313" key="3">
    <source>
        <dbReference type="EMBL" id="TXD35672.1"/>
    </source>
</evidence>
<dbReference type="OrthoDB" id="5496175at2"/>
<keyword evidence="1" id="KW-0472">Membrane</keyword>
<evidence type="ECO:0000313" key="4">
    <source>
        <dbReference type="Proteomes" id="UP000321412"/>
    </source>
</evidence>
<evidence type="ECO:0000259" key="2">
    <source>
        <dbReference type="Pfam" id="PF07811"/>
    </source>
</evidence>
<dbReference type="Proteomes" id="UP000321412">
    <property type="component" value="Unassembled WGS sequence"/>
</dbReference>
<protein>
    <submittedName>
        <fullName evidence="3">Pilus assembly protein</fullName>
    </submittedName>
</protein>
<feature type="domain" description="TadE-like" evidence="2">
    <location>
        <begin position="14"/>
        <end position="51"/>
    </location>
</feature>
<accession>A0A5C6XEX2</accession>
<comment type="caution">
    <text evidence="3">The sequence shown here is derived from an EMBL/GenBank/DDBJ whole genome shotgun (WGS) entry which is preliminary data.</text>
</comment>